<evidence type="ECO:0000256" key="1">
    <source>
        <dbReference type="SAM" id="MobiDB-lite"/>
    </source>
</evidence>
<feature type="region of interest" description="Disordered" evidence="1">
    <location>
        <begin position="151"/>
        <end position="175"/>
    </location>
</feature>
<protein>
    <submittedName>
        <fullName evidence="2">NS2</fullName>
    </submittedName>
</protein>
<dbReference type="EMBL" id="MT733027">
    <property type="protein sequence ID" value="QOD39513.1"/>
    <property type="molecule type" value="Genomic_DNA"/>
</dbReference>
<reference evidence="2" key="1">
    <citation type="submission" date="2020-07" db="EMBL/GenBank/DDBJ databases">
        <title>Diversity of sea star-associated densoviruses and transcribed endogenized viral elements of densovirus origin.</title>
        <authorList>
            <person name="Jackson E.W."/>
            <person name="Hewson I."/>
        </authorList>
    </citation>
    <scope>NUCLEOTIDE SEQUENCE</scope>
</reference>
<sequence>MMTDQESTPVREDSSSEEEEEVVKKYSMNKVMQLIMGSLEGVSQDPRYLLYLKNYLGNETDLNLDLQLVLPHLSNVARYLLKNEKSLMKKGYIELLNSCEKAKVLTSQMYLDADLLKELMRLVKDCNVTQEPSVESFSSLVPTEIMSTLSTTAPARKEHADASSSRKRKTAWESDDDDDLFGEDLFAPASLPPTYETSSSIFLREGKGAKLKTSKCLDEWRDSKFKLVQWKTEDLSDIRQEDEWRHARKTMTLNYSSTSPEGLIITECIRGLEKKTKRHLKENDGRPIDFNSKRKRF</sequence>
<evidence type="ECO:0000313" key="2">
    <source>
        <dbReference type="EMBL" id="QOD39513.1"/>
    </source>
</evidence>
<name>A0A7L7YQG0_9VIRU</name>
<accession>A0A7L7YQG0</accession>
<gene>
    <name evidence="2" type="primary">NS2</name>
</gene>
<feature type="region of interest" description="Disordered" evidence="1">
    <location>
        <begin position="1"/>
        <end position="20"/>
    </location>
</feature>
<proteinExistence type="predicted"/>
<organism evidence="2">
    <name type="scientific">uncultured densovirus</name>
    <dbReference type="NCBI Taxonomy" id="748192"/>
    <lineage>
        <taxon>Viruses</taxon>
        <taxon>Monodnaviria</taxon>
        <taxon>Shotokuvirae</taxon>
        <taxon>Cossaviricota</taxon>
        <taxon>Quintoviricetes</taxon>
        <taxon>Piccovirales</taxon>
        <taxon>Parvoviridae</taxon>
        <taxon>Densovirinae</taxon>
        <taxon>environmental samples</taxon>
    </lineage>
</organism>